<dbReference type="Proteomes" id="UP001238603">
    <property type="component" value="Unassembled WGS sequence"/>
</dbReference>
<evidence type="ECO:0000256" key="2">
    <source>
        <dbReference type="ARBA" id="ARBA00022898"/>
    </source>
</evidence>
<evidence type="ECO:0000256" key="4">
    <source>
        <dbReference type="ARBA" id="ARBA00023125"/>
    </source>
</evidence>
<keyword evidence="3" id="KW-0805">Transcription regulation</keyword>
<evidence type="ECO:0000256" key="1">
    <source>
        <dbReference type="ARBA" id="ARBA00005384"/>
    </source>
</evidence>
<dbReference type="InterPro" id="IPR051446">
    <property type="entry name" value="HTH_trans_reg/aminotransferase"/>
</dbReference>
<dbReference type="Pfam" id="PF00155">
    <property type="entry name" value="Aminotran_1_2"/>
    <property type="match status" value="1"/>
</dbReference>
<dbReference type="InterPro" id="IPR015421">
    <property type="entry name" value="PyrdxlP-dep_Trfase_major"/>
</dbReference>
<feature type="region of interest" description="Disordered" evidence="6">
    <location>
        <begin position="93"/>
        <end position="117"/>
    </location>
</feature>
<dbReference type="Pfam" id="PF00392">
    <property type="entry name" value="GntR"/>
    <property type="match status" value="1"/>
</dbReference>
<comment type="caution">
    <text evidence="8">The sequence shown here is derived from an EMBL/GenBank/DDBJ whole genome shotgun (WGS) entry which is preliminary data.</text>
</comment>
<proteinExistence type="inferred from homology"/>
<dbReference type="InterPro" id="IPR036390">
    <property type="entry name" value="WH_DNA-bd_sf"/>
</dbReference>
<reference evidence="8 9" key="1">
    <citation type="submission" date="2023-06" db="EMBL/GenBank/DDBJ databases">
        <title>Pelomonas sp. APW6 16S ribosomal RNA gene genome sequencing and assembly.</title>
        <authorList>
            <person name="Woo H."/>
        </authorList>
    </citation>
    <scope>NUCLEOTIDE SEQUENCE [LARGE SCALE GENOMIC DNA]</scope>
    <source>
        <strain evidence="8 9">APW6</strain>
    </source>
</reference>
<keyword evidence="8" id="KW-0032">Aminotransferase</keyword>
<dbReference type="PROSITE" id="PS50949">
    <property type="entry name" value="HTH_GNTR"/>
    <property type="match status" value="1"/>
</dbReference>
<dbReference type="GO" id="GO:0008483">
    <property type="term" value="F:transaminase activity"/>
    <property type="evidence" value="ECO:0007669"/>
    <property type="project" value="UniProtKB-KW"/>
</dbReference>
<sequence>MNSPPLPALPFDVAGIRLDGPGPLARQLVEQLRQRMLQGQLPAGARMPATRDLAAALGVSRNTVVRAFEHLLDEGLISSRVGDGSYVTPPLAQMASPLARPPSRATAPAQAPEPQTPRWQALQHFTPSRTPDGPVRAFRWGSPAMDLFPAALWSRLQARAWRRHSVSDLAYGDPAGLPALREWLADYLRSARGLPCSAEQILITGGAQQGIALAALALLGPGDEAATESPGYRSAAAALALQATRVHHVPVDAEGLRPAALEALGSRCRLLYVTPSHQFPTGVAMSLQRRLDLLAWARRQQAWILEDDYDSEYRHVGLPLAPLASLDTAGRTLYVGSLSKLMFPGLRLGYLVAPPAWLPTLARLRSVLDRHSACMDQQVMAAFIAEGHFLRHVRRMRRAARERRDALLDAWGRHIAPLGLPLPAPEAGLHAYLPLPSAALEQRLTEAAVRARLEVGAMRRVGGLPDSSARAGLVLGFAAVSAAGLGDAVARLAQAWRPEIG</sequence>
<feature type="compositionally biased region" description="Low complexity" evidence="6">
    <location>
        <begin position="105"/>
        <end position="117"/>
    </location>
</feature>
<keyword evidence="9" id="KW-1185">Reference proteome</keyword>
<evidence type="ECO:0000313" key="8">
    <source>
        <dbReference type="EMBL" id="MDL5033774.1"/>
    </source>
</evidence>
<dbReference type="InterPro" id="IPR036388">
    <property type="entry name" value="WH-like_DNA-bd_sf"/>
</dbReference>
<dbReference type="CDD" id="cd00609">
    <property type="entry name" value="AAT_like"/>
    <property type="match status" value="1"/>
</dbReference>
<dbReference type="InterPro" id="IPR000524">
    <property type="entry name" value="Tscrpt_reg_HTH_GntR"/>
</dbReference>
<dbReference type="PANTHER" id="PTHR46577">
    <property type="entry name" value="HTH-TYPE TRANSCRIPTIONAL REGULATORY PROTEIN GABR"/>
    <property type="match status" value="1"/>
</dbReference>
<keyword evidence="2" id="KW-0663">Pyridoxal phosphate</keyword>
<keyword evidence="4" id="KW-0238">DNA-binding</keyword>
<comment type="similarity">
    <text evidence="1">In the C-terminal section; belongs to the class-I pyridoxal-phosphate-dependent aminotransferase family.</text>
</comment>
<evidence type="ECO:0000256" key="3">
    <source>
        <dbReference type="ARBA" id="ARBA00023015"/>
    </source>
</evidence>
<dbReference type="PANTHER" id="PTHR46577:SF1">
    <property type="entry name" value="HTH-TYPE TRANSCRIPTIONAL REGULATORY PROTEIN GABR"/>
    <property type="match status" value="1"/>
</dbReference>
<dbReference type="EMBL" id="JASVDS010000005">
    <property type="protein sequence ID" value="MDL5033774.1"/>
    <property type="molecule type" value="Genomic_DNA"/>
</dbReference>
<organism evidence="8 9">
    <name type="scientific">Roseateles subflavus</name>
    <dbReference type="NCBI Taxonomy" id="3053353"/>
    <lineage>
        <taxon>Bacteria</taxon>
        <taxon>Pseudomonadati</taxon>
        <taxon>Pseudomonadota</taxon>
        <taxon>Betaproteobacteria</taxon>
        <taxon>Burkholderiales</taxon>
        <taxon>Sphaerotilaceae</taxon>
        <taxon>Roseateles</taxon>
    </lineage>
</organism>
<dbReference type="Gene3D" id="1.10.10.10">
    <property type="entry name" value="Winged helix-like DNA-binding domain superfamily/Winged helix DNA-binding domain"/>
    <property type="match status" value="1"/>
</dbReference>
<evidence type="ECO:0000313" key="9">
    <source>
        <dbReference type="Proteomes" id="UP001238603"/>
    </source>
</evidence>
<dbReference type="CDD" id="cd07377">
    <property type="entry name" value="WHTH_GntR"/>
    <property type="match status" value="1"/>
</dbReference>
<dbReference type="SUPFAM" id="SSF46785">
    <property type="entry name" value="Winged helix' DNA-binding domain"/>
    <property type="match status" value="1"/>
</dbReference>
<evidence type="ECO:0000256" key="5">
    <source>
        <dbReference type="ARBA" id="ARBA00023163"/>
    </source>
</evidence>
<dbReference type="SUPFAM" id="SSF53383">
    <property type="entry name" value="PLP-dependent transferases"/>
    <property type="match status" value="1"/>
</dbReference>
<dbReference type="PRINTS" id="PR00035">
    <property type="entry name" value="HTHGNTR"/>
</dbReference>
<protein>
    <submittedName>
        <fullName evidence="8">PLP-dependent aminotransferase family protein</fullName>
    </submittedName>
</protein>
<name>A0ABT7LMS3_9BURK</name>
<dbReference type="SMART" id="SM00345">
    <property type="entry name" value="HTH_GNTR"/>
    <property type="match status" value="1"/>
</dbReference>
<keyword evidence="8" id="KW-0808">Transferase</keyword>
<feature type="domain" description="HTH gntR-type" evidence="7">
    <location>
        <begin position="22"/>
        <end position="90"/>
    </location>
</feature>
<evidence type="ECO:0000256" key="6">
    <source>
        <dbReference type="SAM" id="MobiDB-lite"/>
    </source>
</evidence>
<gene>
    <name evidence="8" type="ORF">QRD43_17825</name>
</gene>
<dbReference type="Gene3D" id="3.40.640.10">
    <property type="entry name" value="Type I PLP-dependent aspartate aminotransferase-like (Major domain)"/>
    <property type="match status" value="1"/>
</dbReference>
<evidence type="ECO:0000259" key="7">
    <source>
        <dbReference type="PROSITE" id="PS50949"/>
    </source>
</evidence>
<dbReference type="InterPro" id="IPR004839">
    <property type="entry name" value="Aminotransferase_I/II_large"/>
</dbReference>
<accession>A0ABT7LMS3</accession>
<keyword evidence="5" id="KW-0804">Transcription</keyword>
<dbReference type="InterPro" id="IPR015424">
    <property type="entry name" value="PyrdxlP-dep_Trfase"/>
</dbReference>
<dbReference type="RefSeq" id="WP_285983852.1">
    <property type="nucleotide sequence ID" value="NZ_JASVDS010000005.1"/>
</dbReference>